<evidence type="ECO:0000256" key="2">
    <source>
        <dbReference type="RuleBase" id="RU361268"/>
    </source>
</evidence>
<dbReference type="PROSITE" id="PS01101">
    <property type="entry name" value="CK2_BETA"/>
    <property type="match status" value="1"/>
</dbReference>
<gene>
    <name evidence="3" type="ORF">TRFO_38597</name>
</gene>
<dbReference type="InterPro" id="IPR016149">
    <property type="entry name" value="Casein_kin_II_reg-sub_N"/>
</dbReference>
<dbReference type="GO" id="GO:0005737">
    <property type="term" value="C:cytoplasm"/>
    <property type="evidence" value="ECO:0007669"/>
    <property type="project" value="TreeGrafter"/>
</dbReference>
<comment type="caution">
    <text evidence="3">The sequence shown here is derived from an EMBL/GenBank/DDBJ whole genome shotgun (WGS) entry which is preliminary data.</text>
</comment>
<dbReference type="InterPro" id="IPR000704">
    <property type="entry name" value="Casein_kinase_II_reg-sub"/>
</dbReference>
<comment type="subunit">
    <text evidence="2">Tetramer of two alpha and two beta subunits.</text>
</comment>
<dbReference type="Gene3D" id="1.10.1820.10">
    <property type="entry name" value="protein kinase ck2 holoenzyme, chain C, domain 1"/>
    <property type="match status" value="1"/>
</dbReference>
<dbReference type="GO" id="GO:0005956">
    <property type="term" value="C:protein kinase CK2 complex"/>
    <property type="evidence" value="ECO:0007669"/>
    <property type="project" value="UniProtKB-UniRule"/>
</dbReference>
<accession>A0A1J4JCD4</accession>
<dbReference type="Proteomes" id="UP000179807">
    <property type="component" value="Unassembled WGS sequence"/>
</dbReference>
<dbReference type="Pfam" id="PF01214">
    <property type="entry name" value="CK_II_beta"/>
    <property type="match status" value="1"/>
</dbReference>
<protein>
    <recommendedName>
        <fullName evidence="2">Casein kinase II subunit beta</fullName>
        <shortName evidence="2">CK II beta</shortName>
    </recommendedName>
</protein>
<dbReference type="SMART" id="SM01085">
    <property type="entry name" value="CK_II_beta"/>
    <property type="match status" value="1"/>
</dbReference>
<dbReference type="GeneID" id="94846847"/>
<sequence length="282" mass="33218">MIKRKSSFSTREEIKRPTVYSIEKIAIKKNLRILKRHKSRFNLSMKSKRFSPRVIEAQGIKVYAAPCSAKNQYVEPFISQFCKINEWYVKVDREWAVDWFNTVLLDDMVPNFDLALEAIGDEHSDAWKYLDDSKIQNIILQASHLYGLIHARWICQNKGLNLMKQKYEKGIYGTCPRALCKNTPLIPMGTTLKPRRHTVKLFCPRCCDIYVAPKDVIIDGCHFGPAFPHIFLSEYDKFDLRKKFKPFIQRAFGFDIYRSCNARYLPHKTNKHENEFPRRDDQ</sequence>
<evidence type="ECO:0000313" key="4">
    <source>
        <dbReference type="Proteomes" id="UP000179807"/>
    </source>
</evidence>
<dbReference type="PRINTS" id="PR00472">
    <property type="entry name" value="CASNKINASEII"/>
</dbReference>
<dbReference type="RefSeq" id="XP_068348444.1">
    <property type="nucleotide sequence ID" value="XM_068512143.1"/>
</dbReference>
<dbReference type="PANTHER" id="PTHR11740">
    <property type="entry name" value="CASEIN KINASE II SUBUNIT BETA"/>
    <property type="match status" value="1"/>
</dbReference>
<keyword evidence="4" id="KW-1185">Reference proteome</keyword>
<dbReference type="FunFam" id="2.20.25.20:FF:000001">
    <property type="entry name" value="Casein kinase II subunit beta"/>
    <property type="match status" value="1"/>
</dbReference>
<reference evidence="3" key="1">
    <citation type="submission" date="2016-10" db="EMBL/GenBank/DDBJ databases">
        <authorList>
            <person name="Benchimol M."/>
            <person name="Almeida L.G."/>
            <person name="Vasconcelos A.T."/>
            <person name="Perreira-Neves A."/>
            <person name="Rosa I.A."/>
            <person name="Tasca T."/>
            <person name="Bogo M.R."/>
            <person name="de Souza W."/>
        </authorList>
    </citation>
    <scope>NUCLEOTIDE SEQUENCE [LARGE SCALE GENOMIC DNA]</scope>
    <source>
        <strain evidence="3">K</strain>
    </source>
</reference>
<name>A0A1J4JCD4_9EUKA</name>
<comment type="similarity">
    <text evidence="1 2">Belongs to the casein kinase 2 subunit beta family.</text>
</comment>
<proteinExistence type="inferred from homology"/>
<dbReference type="EMBL" id="MLAK01001256">
    <property type="protein sequence ID" value="OHS95307.1"/>
    <property type="molecule type" value="Genomic_DNA"/>
</dbReference>
<dbReference type="GO" id="GO:0019887">
    <property type="term" value="F:protein kinase regulator activity"/>
    <property type="evidence" value="ECO:0007669"/>
    <property type="project" value="InterPro"/>
</dbReference>
<dbReference type="PANTHER" id="PTHR11740:SF0">
    <property type="entry name" value="CASEIN KINASE II SUBUNIT BETA"/>
    <property type="match status" value="1"/>
</dbReference>
<dbReference type="InterPro" id="IPR035991">
    <property type="entry name" value="Casein_kinase_II_beta-like"/>
</dbReference>
<evidence type="ECO:0000313" key="3">
    <source>
        <dbReference type="EMBL" id="OHS95307.1"/>
    </source>
</evidence>
<dbReference type="VEuPathDB" id="TrichDB:TRFO_38597"/>
<dbReference type="AlphaFoldDB" id="A0A1J4JCD4"/>
<dbReference type="GO" id="GO:0016301">
    <property type="term" value="F:kinase activity"/>
    <property type="evidence" value="ECO:0007669"/>
    <property type="project" value="UniProtKB-KW"/>
</dbReference>
<dbReference type="Gene3D" id="2.20.25.20">
    <property type="match status" value="1"/>
</dbReference>
<evidence type="ECO:0000256" key="1">
    <source>
        <dbReference type="ARBA" id="ARBA00006941"/>
    </source>
</evidence>
<dbReference type="OrthoDB" id="3971593at2759"/>
<organism evidence="3 4">
    <name type="scientific">Tritrichomonas foetus</name>
    <dbReference type="NCBI Taxonomy" id="1144522"/>
    <lineage>
        <taxon>Eukaryota</taxon>
        <taxon>Metamonada</taxon>
        <taxon>Parabasalia</taxon>
        <taxon>Tritrichomonadida</taxon>
        <taxon>Tritrichomonadidae</taxon>
        <taxon>Tritrichomonas</taxon>
    </lineage>
</organism>
<dbReference type="SUPFAM" id="SSF57798">
    <property type="entry name" value="Casein kinase II beta subunit"/>
    <property type="match status" value="1"/>
</dbReference>